<dbReference type="InterPro" id="IPR029033">
    <property type="entry name" value="His_PPase_superfam"/>
</dbReference>
<evidence type="ECO:0000313" key="2">
    <source>
        <dbReference type="EMBL" id="KAA6415988.1"/>
    </source>
</evidence>
<evidence type="ECO:0000313" key="3">
    <source>
        <dbReference type="EMBL" id="SLM33486.1"/>
    </source>
</evidence>
<accession>A0A1W5CRL5</accession>
<evidence type="ECO:0000313" key="5">
    <source>
        <dbReference type="Proteomes" id="UP000324767"/>
    </source>
</evidence>
<protein>
    <submittedName>
        <fullName evidence="3">Histidine phosphatase superfamily, clade-1</fullName>
    </submittedName>
    <submittedName>
        <fullName evidence="2">Phosphoglycerate mutase</fullName>
    </submittedName>
</protein>
<sequence>MRDPPLSELGSQQCEELQTHLRHHLDIAQHVELIVISPMRRTLQTAQRGLRWLIDRGVPTELRCEWQENSDKPCDTGTSIPTISKEFPSFDFSTVSPEYPSKKGRWAFSEAAMTQRGRNCRQWLKSRPEKVIAVVSHSGFLRLGISHTKYANADYRVFDFADDASDELVEWESTKHRGGGMGRSEKGTATIGASYFPAEQRNETAEAECAPEEVAEEMPG</sequence>
<evidence type="ECO:0000256" key="1">
    <source>
        <dbReference type="SAM" id="MobiDB-lite"/>
    </source>
</evidence>
<dbReference type="OrthoDB" id="496981at2759"/>
<dbReference type="PANTHER" id="PTHR48100:SF24">
    <property type="entry name" value="PHOSPHOGLYCERATE MUTASE"/>
    <property type="match status" value="1"/>
</dbReference>
<gene>
    <name evidence="2" type="ORF">FRX48_00707</name>
</gene>
<dbReference type="InterPro" id="IPR013078">
    <property type="entry name" value="His_Pase_superF_clade-1"/>
</dbReference>
<feature type="region of interest" description="Disordered" evidence="1">
    <location>
        <begin position="196"/>
        <end position="220"/>
    </location>
</feature>
<dbReference type="Proteomes" id="UP000192927">
    <property type="component" value="Unassembled WGS sequence"/>
</dbReference>
<dbReference type="InterPro" id="IPR050275">
    <property type="entry name" value="PGM_Phosphatase"/>
</dbReference>
<dbReference type="Pfam" id="PF00300">
    <property type="entry name" value="His_Phos_1"/>
    <property type="match status" value="1"/>
</dbReference>
<dbReference type="PANTHER" id="PTHR48100">
    <property type="entry name" value="BROAD-SPECIFICITY PHOSPHATASE YOR283W-RELATED"/>
    <property type="match status" value="1"/>
</dbReference>
<dbReference type="EMBL" id="FWEW01000043">
    <property type="protein sequence ID" value="SLM33486.1"/>
    <property type="molecule type" value="Genomic_DNA"/>
</dbReference>
<proteinExistence type="predicted"/>
<evidence type="ECO:0000313" key="4">
    <source>
        <dbReference type="Proteomes" id="UP000192927"/>
    </source>
</evidence>
<name>A0A1W5CRL5_9LECA</name>
<dbReference type="AlphaFoldDB" id="A0A1W5CRL5"/>
<reference evidence="4" key="1">
    <citation type="submission" date="2017-03" db="EMBL/GenBank/DDBJ databases">
        <authorList>
            <person name="Sharma R."/>
            <person name="Thines M."/>
        </authorList>
    </citation>
    <scope>NUCLEOTIDE SEQUENCE [LARGE SCALE GENOMIC DNA]</scope>
</reference>
<reference evidence="3" key="2">
    <citation type="submission" date="2017-03" db="EMBL/GenBank/DDBJ databases">
        <authorList>
            <person name="Afonso C.L."/>
            <person name="Miller P.J."/>
            <person name="Scott M.A."/>
            <person name="Spackman E."/>
            <person name="Goraichik I."/>
            <person name="Dimitrov K.M."/>
            <person name="Suarez D.L."/>
            <person name="Swayne D.E."/>
        </authorList>
    </citation>
    <scope>NUCLEOTIDE SEQUENCE [LARGE SCALE GENOMIC DNA]</scope>
</reference>
<dbReference type="Gene3D" id="3.40.50.1240">
    <property type="entry name" value="Phosphoglycerate mutase-like"/>
    <property type="match status" value="1"/>
</dbReference>
<dbReference type="GO" id="GO:0016791">
    <property type="term" value="F:phosphatase activity"/>
    <property type="evidence" value="ECO:0007669"/>
    <property type="project" value="TreeGrafter"/>
</dbReference>
<reference evidence="2 5" key="3">
    <citation type="submission" date="2019-09" db="EMBL/GenBank/DDBJ databases">
        <title>The hologenome of the rock-dwelling lichen Lasallia pustulata.</title>
        <authorList>
            <person name="Greshake Tzovaras B."/>
            <person name="Segers F."/>
            <person name="Bicker A."/>
            <person name="Dal Grande F."/>
            <person name="Otte J."/>
            <person name="Hankeln T."/>
            <person name="Schmitt I."/>
            <person name="Ebersberger I."/>
        </authorList>
    </citation>
    <scope>NUCLEOTIDE SEQUENCE [LARGE SCALE GENOMIC DNA]</scope>
    <source>
        <strain evidence="2">A1-1</strain>
    </source>
</reference>
<dbReference type="Proteomes" id="UP000324767">
    <property type="component" value="Unassembled WGS sequence"/>
</dbReference>
<dbReference type="SUPFAM" id="SSF53254">
    <property type="entry name" value="Phosphoglycerate mutase-like"/>
    <property type="match status" value="1"/>
</dbReference>
<dbReference type="EMBL" id="VXIT01000001">
    <property type="protein sequence ID" value="KAA6415988.1"/>
    <property type="molecule type" value="Genomic_DNA"/>
</dbReference>
<keyword evidence="4" id="KW-1185">Reference proteome</keyword>
<feature type="compositionally biased region" description="Acidic residues" evidence="1">
    <location>
        <begin position="205"/>
        <end position="220"/>
    </location>
</feature>
<organism evidence="3 4">
    <name type="scientific">Lasallia pustulata</name>
    <dbReference type="NCBI Taxonomy" id="136370"/>
    <lineage>
        <taxon>Eukaryota</taxon>
        <taxon>Fungi</taxon>
        <taxon>Dikarya</taxon>
        <taxon>Ascomycota</taxon>
        <taxon>Pezizomycotina</taxon>
        <taxon>Lecanoromycetes</taxon>
        <taxon>OSLEUM clade</taxon>
        <taxon>Umbilicariomycetidae</taxon>
        <taxon>Umbilicariales</taxon>
        <taxon>Umbilicariaceae</taxon>
        <taxon>Lasallia</taxon>
    </lineage>
</organism>
<dbReference type="GO" id="GO:0005737">
    <property type="term" value="C:cytoplasm"/>
    <property type="evidence" value="ECO:0007669"/>
    <property type="project" value="TreeGrafter"/>
</dbReference>